<sequence length="43" mass="5172">MNIDHDALNRRIDELTTFLCHANTRCKTVINLRLLYFTDKRHV</sequence>
<protein>
    <submittedName>
        <fullName evidence="1">Uncharacterized protein</fullName>
    </submittedName>
</protein>
<evidence type="ECO:0000313" key="1">
    <source>
        <dbReference type="EMBL" id="SHF49380.1"/>
    </source>
</evidence>
<proteinExistence type="predicted"/>
<dbReference type="AlphaFoldDB" id="A0A1M5C3X3"/>
<organism evidence="1 2">
    <name type="scientific">Dysgonomonas macrotermitis</name>
    <dbReference type="NCBI Taxonomy" id="1346286"/>
    <lineage>
        <taxon>Bacteria</taxon>
        <taxon>Pseudomonadati</taxon>
        <taxon>Bacteroidota</taxon>
        <taxon>Bacteroidia</taxon>
        <taxon>Bacteroidales</taxon>
        <taxon>Dysgonomonadaceae</taxon>
        <taxon>Dysgonomonas</taxon>
    </lineage>
</organism>
<dbReference type="Proteomes" id="UP000184480">
    <property type="component" value="Unassembled WGS sequence"/>
</dbReference>
<reference evidence="2" key="1">
    <citation type="submission" date="2016-11" db="EMBL/GenBank/DDBJ databases">
        <authorList>
            <person name="Varghese N."/>
            <person name="Submissions S."/>
        </authorList>
    </citation>
    <scope>NUCLEOTIDE SEQUENCE [LARGE SCALE GENOMIC DNA]</scope>
    <source>
        <strain evidence="2">DSM 27370</strain>
    </source>
</reference>
<name>A0A1M5C3X3_9BACT</name>
<evidence type="ECO:0000313" key="2">
    <source>
        <dbReference type="Proteomes" id="UP000184480"/>
    </source>
</evidence>
<gene>
    <name evidence="1" type="ORF">SAMN05444362_10720</name>
</gene>
<dbReference type="STRING" id="1346286.SAMN05444362_10720"/>
<dbReference type="EMBL" id="FQUC01000007">
    <property type="protein sequence ID" value="SHF49380.1"/>
    <property type="molecule type" value="Genomic_DNA"/>
</dbReference>
<accession>A0A1M5C3X3</accession>
<keyword evidence="2" id="KW-1185">Reference proteome</keyword>